<comment type="caution">
    <text evidence="2">The sequence shown here is derived from an EMBL/GenBank/DDBJ whole genome shotgun (WGS) entry which is preliminary data.</text>
</comment>
<name>J8Q6K0_SACAR</name>
<gene>
    <name evidence="2" type="ORF">SU7_0671</name>
</gene>
<sequence length="335" mass="37201">MEANKVGGAKSIQLAPWSNNTMSPEDSGSDVQSVIQKASRMIRQLNHIGLMSPTEDEYAQPSSSQETLSVDREPSGQGQARLVQVGGSNSEKESNVYSGLTDSAYGRENILNVLQSLVSHLNQAASQIQQLKFKNMILASNENNIQSRHEVEDNLQKQQFERMKCQFLLEHQSIKDQLRKRDNKIVKYKQKIIEKNRKLNNLTKVLNQHAVSDTSNIDSFSSLIKRTPSSTATPQETKSDMLNTLGILATHVLKDEIDDDSGNQTVLQLAAGSISNDCNTTELEITCSPETGSTVTHNRPHIKVERARDSHGNKTLQLPKMKSFSTIDGTIKDIN</sequence>
<dbReference type="OrthoDB" id="3981131at2759"/>
<dbReference type="AlphaFoldDB" id="J8Q6K0"/>
<evidence type="ECO:0000256" key="1">
    <source>
        <dbReference type="SAM" id="MobiDB-lite"/>
    </source>
</evidence>
<dbReference type="Proteomes" id="UP000006968">
    <property type="component" value="Chromosome IV"/>
</dbReference>
<proteinExistence type="predicted"/>
<accession>J8Q6K0</accession>
<organism evidence="2 3">
    <name type="scientific">Saccharomyces arboricola (strain H-6 / AS 2.3317 / CBS 10644)</name>
    <name type="common">Yeast</name>
    <dbReference type="NCBI Taxonomy" id="1160507"/>
    <lineage>
        <taxon>Eukaryota</taxon>
        <taxon>Fungi</taxon>
        <taxon>Dikarya</taxon>
        <taxon>Ascomycota</taxon>
        <taxon>Saccharomycotina</taxon>
        <taxon>Saccharomycetes</taxon>
        <taxon>Saccharomycetales</taxon>
        <taxon>Saccharomycetaceae</taxon>
        <taxon>Saccharomyces</taxon>
    </lineage>
</organism>
<reference evidence="2 3" key="1">
    <citation type="journal article" date="2013" name="BMC Genomics">
        <title>High quality de novo sequencing and assembly of the Saccharomyces arboricolus genome.</title>
        <authorList>
            <person name="Liti G."/>
            <person name="Nguyen Ba A.N."/>
            <person name="Blythe M."/>
            <person name="Mueller C.A."/>
            <person name="Bergstroem A."/>
            <person name="Cubillos F.A."/>
            <person name="Dafhnis-Calas F."/>
            <person name="Khoshraftar S."/>
            <person name="Malla S."/>
            <person name="Mehta N."/>
            <person name="Siow C.C."/>
            <person name="Warringer J."/>
            <person name="Moses A.M."/>
            <person name="Louis E.J."/>
            <person name="Nieduszynski C.A."/>
        </authorList>
    </citation>
    <scope>NUCLEOTIDE SEQUENCE [LARGE SCALE GENOMIC DNA]</scope>
    <source>
        <strain evidence="3">H-6 / AS 2.3317 / CBS 10644</strain>
    </source>
</reference>
<protein>
    <submittedName>
        <fullName evidence="2">YMR144W</fullName>
    </submittedName>
</protein>
<dbReference type="EMBL" id="ALIE01000042">
    <property type="protein sequence ID" value="EJS44246.1"/>
    <property type="molecule type" value="Genomic_DNA"/>
</dbReference>
<feature type="region of interest" description="Disordered" evidence="1">
    <location>
        <begin position="1"/>
        <end position="31"/>
    </location>
</feature>
<feature type="compositionally biased region" description="Polar residues" evidence="1">
    <location>
        <begin position="16"/>
        <end position="31"/>
    </location>
</feature>
<evidence type="ECO:0000313" key="3">
    <source>
        <dbReference type="Proteomes" id="UP000006968"/>
    </source>
</evidence>
<evidence type="ECO:0000313" key="2">
    <source>
        <dbReference type="EMBL" id="EJS44246.1"/>
    </source>
</evidence>
<keyword evidence="3" id="KW-1185">Reference proteome</keyword>
<dbReference type="HOGENOM" id="CLU_069850_0_0_1"/>
<feature type="region of interest" description="Disordered" evidence="1">
    <location>
        <begin position="52"/>
        <end position="94"/>
    </location>
</feature>